<accession>A0A914LX77</accession>
<evidence type="ECO:0000313" key="3">
    <source>
        <dbReference type="WBParaSite" id="Minc3s00903g18696"/>
    </source>
</evidence>
<keyword evidence="2" id="KW-1185">Reference proteome</keyword>
<protein>
    <submittedName>
        <fullName evidence="3">SCP domain-containing protein</fullName>
    </submittedName>
</protein>
<evidence type="ECO:0000313" key="2">
    <source>
        <dbReference type="Proteomes" id="UP000887563"/>
    </source>
</evidence>
<dbReference type="AlphaFoldDB" id="A0A914LX77"/>
<feature type="domain" description="SCP" evidence="1">
    <location>
        <begin position="30"/>
        <end position="65"/>
    </location>
</feature>
<sequence>MQICTDVKYENRRRPKFAAVVDANFQRQCLQAHNHVRQIYGIPPLLWSQELAELAKNMGAQIDTTRSSSIFQSCPELAK</sequence>
<dbReference type="InterPro" id="IPR035940">
    <property type="entry name" value="CAP_sf"/>
</dbReference>
<dbReference type="Proteomes" id="UP000887563">
    <property type="component" value="Unplaced"/>
</dbReference>
<proteinExistence type="predicted"/>
<dbReference type="Pfam" id="PF00188">
    <property type="entry name" value="CAP"/>
    <property type="match status" value="1"/>
</dbReference>
<organism evidence="2 3">
    <name type="scientific">Meloidogyne incognita</name>
    <name type="common">Southern root-knot nematode worm</name>
    <name type="synonym">Oxyuris incognita</name>
    <dbReference type="NCBI Taxonomy" id="6306"/>
    <lineage>
        <taxon>Eukaryota</taxon>
        <taxon>Metazoa</taxon>
        <taxon>Ecdysozoa</taxon>
        <taxon>Nematoda</taxon>
        <taxon>Chromadorea</taxon>
        <taxon>Rhabditida</taxon>
        <taxon>Tylenchina</taxon>
        <taxon>Tylenchomorpha</taxon>
        <taxon>Tylenchoidea</taxon>
        <taxon>Meloidogynidae</taxon>
        <taxon>Meloidogyninae</taxon>
        <taxon>Meloidogyne</taxon>
        <taxon>Meloidogyne incognita group</taxon>
    </lineage>
</organism>
<dbReference type="SUPFAM" id="SSF55797">
    <property type="entry name" value="PR-1-like"/>
    <property type="match status" value="1"/>
</dbReference>
<name>A0A914LX77_MELIC</name>
<evidence type="ECO:0000259" key="1">
    <source>
        <dbReference type="Pfam" id="PF00188"/>
    </source>
</evidence>
<reference evidence="3" key="1">
    <citation type="submission" date="2022-11" db="UniProtKB">
        <authorList>
            <consortium name="WormBaseParasite"/>
        </authorList>
    </citation>
    <scope>IDENTIFICATION</scope>
</reference>
<dbReference type="Gene3D" id="3.40.33.10">
    <property type="entry name" value="CAP"/>
    <property type="match status" value="1"/>
</dbReference>
<dbReference type="InterPro" id="IPR014044">
    <property type="entry name" value="CAP_dom"/>
</dbReference>
<dbReference type="WBParaSite" id="Minc3s00903g18696">
    <property type="protein sequence ID" value="Minc3s00903g18696"/>
    <property type="gene ID" value="Minc3s00903g18696"/>
</dbReference>